<evidence type="ECO:0000256" key="2">
    <source>
        <dbReference type="SAM" id="Phobius"/>
    </source>
</evidence>
<keyword evidence="4" id="KW-1185">Reference proteome</keyword>
<proteinExistence type="predicted"/>
<reference evidence="3 4" key="1">
    <citation type="submission" date="2021-06" db="EMBL/GenBank/DDBJ databases">
        <title>Halomicroarcula sp. a new haloarchaeum isolated from saline soil.</title>
        <authorList>
            <person name="Duran-Viseras A."/>
            <person name="Sanchez-Porro C."/>
            <person name="Ventosa A."/>
        </authorList>
    </citation>
    <scope>NUCLEOTIDE SEQUENCE [LARGE SCALE GENOMIC DNA]</scope>
    <source>
        <strain evidence="3 4">F13</strain>
    </source>
</reference>
<organism evidence="3 4">
    <name type="scientific">Haloarcula rubra</name>
    <dbReference type="NCBI Taxonomy" id="2487747"/>
    <lineage>
        <taxon>Archaea</taxon>
        <taxon>Methanobacteriati</taxon>
        <taxon>Methanobacteriota</taxon>
        <taxon>Stenosarchaea group</taxon>
        <taxon>Halobacteria</taxon>
        <taxon>Halobacteriales</taxon>
        <taxon>Haloarculaceae</taxon>
        <taxon>Haloarcula</taxon>
    </lineage>
</organism>
<evidence type="ECO:0000256" key="1">
    <source>
        <dbReference type="SAM" id="MobiDB-lite"/>
    </source>
</evidence>
<keyword evidence="2" id="KW-0812">Transmembrane</keyword>
<name>A0AAW4PMV1_9EURY</name>
<gene>
    <name evidence="3" type="ORF">EGH21_03445</name>
</gene>
<sequence>MVPSPSDADDTASESVPAQRSDAELYRIVRLATEDAILGAVGTLLLSGVGVVLFLVGGSAFLGADGFGAMVLAAVVALGGLYLTAATLGVIPPARDWL</sequence>
<evidence type="ECO:0000313" key="3">
    <source>
        <dbReference type="EMBL" id="MBX0322081.1"/>
    </source>
</evidence>
<evidence type="ECO:0008006" key="5">
    <source>
        <dbReference type="Google" id="ProtNLM"/>
    </source>
</evidence>
<comment type="caution">
    <text evidence="3">The sequence shown here is derived from an EMBL/GenBank/DDBJ whole genome shotgun (WGS) entry which is preliminary data.</text>
</comment>
<protein>
    <recommendedName>
        <fullName evidence="5">Transporter</fullName>
    </recommendedName>
</protein>
<dbReference type="RefSeq" id="WP_220617061.1">
    <property type="nucleotide sequence ID" value="NZ_RKLR01000001.1"/>
</dbReference>
<feature type="region of interest" description="Disordered" evidence="1">
    <location>
        <begin position="1"/>
        <end position="20"/>
    </location>
</feature>
<keyword evidence="2" id="KW-1133">Transmembrane helix</keyword>
<evidence type="ECO:0000313" key="4">
    <source>
        <dbReference type="Proteomes" id="UP001430377"/>
    </source>
</evidence>
<keyword evidence="2" id="KW-0472">Membrane</keyword>
<feature type="transmembrane region" description="Helical" evidence="2">
    <location>
        <begin position="67"/>
        <end position="91"/>
    </location>
</feature>
<accession>A0AAW4PMV1</accession>
<dbReference type="AlphaFoldDB" id="A0AAW4PMV1"/>
<dbReference type="EMBL" id="RKLR01000001">
    <property type="protein sequence ID" value="MBX0322081.1"/>
    <property type="molecule type" value="Genomic_DNA"/>
</dbReference>
<feature type="transmembrane region" description="Helical" evidence="2">
    <location>
        <begin position="36"/>
        <end position="61"/>
    </location>
</feature>
<dbReference type="Proteomes" id="UP001430377">
    <property type="component" value="Unassembled WGS sequence"/>
</dbReference>